<dbReference type="PROSITE" id="PS00108">
    <property type="entry name" value="PROTEIN_KINASE_ST"/>
    <property type="match status" value="1"/>
</dbReference>
<dbReference type="Proteomes" id="UP000053477">
    <property type="component" value="Unassembled WGS sequence"/>
</dbReference>
<accession>A0A0H2SAI0</accession>
<dbReference type="Gene3D" id="1.10.510.10">
    <property type="entry name" value="Transferase(Phosphotransferase) domain 1"/>
    <property type="match status" value="1"/>
</dbReference>
<dbReference type="InParanoid" id="A0A0H2SAI0"/>
<dbReference type="GO" id="GO:0005737">
    <property type="term" value="C:cytoplasm"/>
    <property type="evidence" value="ECO:0007669"/>
    <property type="project" value="TreeGrafter"/>
</dbReference>
<dbReference type="PANTHER" id="PTHR23257:SF958">
    <property type="entry name" value="SERINE_THREONINE-PROTEIN KINASE WNK4"/>
    <property type="match status" value="1"/>
</dbReference>
<proteinExistence type="predicted"/>
<dbReference type="SUPFAM" id="SSF56112">
    <property type="entry name" value="Protein kinase-like (PK-like)"/>
    <property type="match status" value="1"/>
</dbReference>
<dbReference type="PROSITE" id="PS50011">
    <property type="entry name" value="PROTEIN_KINASE_DOM"/>
    <property type="match status" value="1"/>
</dbReference>
<evidence type="ECO:0000313" key="2">
    <source>
        <dbReference type="EMBL" id="KLO13881.1"/>
    </source>
</evidence>
<dbReference type="GO" id="GO:0005524">
    <property type="term" value="F:ATP binding"/>
    <property type="evidence" value="ECO:0007669"/>
    <property type="project" value="InterPro"/>
</dbReference>
<dbReference type="PIRSF" id="PIRSF000654">
    <property type="entry name" value="Integrin-linked_kinase"/>
    <property type="match status" value="1"/>
</dbReference>
<dbReference type="Pfam" id="PF00069">
    <property type="entry name" value="Pkinase"/>
    <property type="match status" value="1"/>
</dbReference>
<keyword evidence="2" id="KW-0418">Kinase</keyword>
<protein>
    <submittedName>
        <fullName evidence="2">Kinase-like protein</fullName>
    </submittedName>
</protein>
<keyword evidence="3" id="KW-1185">Reference proteome</keyword>
<dbReference type="PANTHER" id="PTHR23257">
    <property type="entry name" value="SERINE-THREONINE PROTEIN KINASE"/>
    <property type="match status" value="1"/>
</dbReference>
<dbReference type="InterPro" id="IPR000719">
    <property type="entry name" value="Prot_kinase_dom"/>
</dbReference>
<sequence>MDKLLNILASLSHLSLEGQIVEKQSFVSGLGGSCDVYKAWSTKHNKRVAVKQIRAFLTKEPSFAKKLAREIRIWSELEHENVLPLLGYFTEGDKAMPSLVSEWMKRGTLYDFMKSFPRGGFETYIILRDIASGLAYLHSKQVIHADLKTANILISATKTPLLADFGLSLALSHSRSTMGTTTTSAKGTVRWMAIELFPSISGDEPFKHDEKSDMWAFGMIIYELLSWEFPYENKRNDALVTITIMNGEVPEKPVPPSGHEPSIFDPLWTVASSCWAHRNSRPTAREVTNYITNGILAG</sequence>
<dbReference type="OrthoDB" id="4062651at2759"/>
<gene>
    <name evidence="2" type="ORF">SCHPADRAFT_827364</name>
</gene>
<dbReference type="InterPro" id="IPR050167">
    <property type="entry name" value="Ser_Thr_protein_kinase"/>
</dbReference>
<evidence type="ECO:0000259" key="1">
    <source>
        <dbReference type="PROSITE" id="PS50011"/>
    </source>
</evidence>
<dbReference type="SMART" id="SM00220">
    <property type="entry name" value="S_TKc"/>
    <property type="match status" value="1"/>
</dbReference>
<keyword evidence="2" id="KW-0808">Transferase</keyword>
<evidence type="ECO:0000313" key="3">
    <source>
        <dbReference type="Proteomes" id="UP000053477"/>
    </source>
</evidence>
<dbReference type="InterPro" id="IPR008271">
    <property type="entry name" value="Ser/Thr_kinase_AS"/>
</dbReference>
<reference evidence="2 3" key="1">
    <citation type="submission" date="2015-04" db="EMBL/GenBank/DDBJ databases">
        <title>Complete genome sequence of Schizopora paradoxa KUC8140, a cosmopolitan wood degrader in East Asia.</title>
        <authorList>
            <consortium name="DOE Joint Genome Institute"/>
            <person name="Min B."/>
            <person name="Park H."/>
            <person name="Jang Y."/>
            <person name="Kim J.-J."/>
            <person name="Kim K.H."/>
            <person name="Pangilinan J."/>
            <person name="Lipzen A."/>
            <person name="Riley R."/>
            <person name="Grigoriev I.V."/>
            <person name="Spatafora J.W."/>
            <person name="Choi I.-G."/>
        </authorList>
    </citation>
    <scope>NUCLEOTIDE SEQUENCE [LARGE SCALE GENOMIC DNA]</scope>
    <source>
        <strain evidence="2 3">KUC8140</strain>
    </source>
</reference>
<dbReference type="InterPro" id="IPR011009">
    <property type="entry name" value="Kinase-like_dom_sf"/>
</dbReference>
<dbReference type="EMBL" id="KQ085952">
    <property type="protein sequence ID" value="KLO13881.1"/>
    <property type="molecule type" value="Genomic_DNA"/>
</dbReference>
<feature type="domain" description="Protein kinase" evidence="1">
    <location>
        <begin position="22"/>
        <end position="296"/>
    </location>
</feature>
<organism evidence="2 3">
    <name type="scientific">Schizopora paradoxa</name>
    <dbReference type="NCBI Taxonomy" id="27342"/>
    <lineage>
        <taxon>Eukaryota</taxon>
        <taxon>Fungi</taxon>
        <taxon>Dikarya</taxon>
        <taxon>Basidiomycota</taxon>
        <taxon>Agaricomycotina</taxon>
        <taxon>Agaricomycetes</taxon>
        <taxon>Hymenochaetales</taxon>
        <taxon>Schizoporaceae</taxon>
        <taxon>Schizopora</taxon>
    </lineage>
</organism>
<name>A0A0H2SAI0_9AGAM</name>
<dbReference type="GO" id="GO:0004672">
    <property type="term" value="F:protein kinase activity"/>
    <property type="evidence" value="ECO:0007669"/>
    <property type="project" value="InterPro"/>
</dbReference>
<dbReference type="PROSITE" id="PS51257">
    <property type="entry name" value="PROKAR_LIPOPROTEIN"/>
    <property type="match status" value="1"/>
</dbReference>
<dbReference type="STRING" id="27342.A0A0H2SAI0"/>
<dbReference type="GO" id="GO:0007165">
    <property type="term" value="P:signal transduction"/>
    <property type="evidence" value="ECO:0007669"/>
    <property type="project" value="TreeGrafter"/>
</dbReference>
<dbReference type="AlphaFoldDB" id="A0A0H2SAI0"/>